<comment type="caution">
    <text evidence="2">The sequence shown here is derived from an EMBL/GenBank/DDBJ whole genome shotgun (WGS) entry which is preliminary data.</text>
</comment>
<dbReference type="PROSITE" id="PS51318">
    <property type="entry name" value="TAT"/>
    <property type="match status" value="1"/>
</dbReference>
<feature type="region of interest" description="Disordered" evidence="1">
    <location>
        <begin position="1"/>
        <end position="21"/>
    </location>
</feature>
<proteinExistence type="predicted"/>
<accession>A0ABD5S9K3</accession>
<keyword evidence="3" id="KW-1185">Reference proteome</keyword>
<dbReference type="AlphaFoldDB" id="A0ABD5S9K3"/>
<dbReference type="Pfam" id="PF02643">
    <property type="entry name" value="DUF192"/>
    <property type="match status" value="1"/>
</dbReference>
<evidence type="ECO:0000256" key="1">
    <source>
        <dbReference type="SAM" id="MobiDB-lite"/>
    </source>
</evidence>
<feature type="region of interest" description="Disordered" evidence="1">
    <location>
        <begin position="34"/>
        <end position="77"/>
    </location>
</feature>
<dbReference type="Gene3D" id="2.60.120.1140">
    <property type="entry name" value="Protein of unknown function DUF192"/>
    <property type="match status" value="1"/>
</dbReference>
<organism evidence="2 3">
    <name type="scientific">Halorubrum tibetense</name>
    <dbReference type="NCBI Taxonomy" id="175631"/>
    <lineage>
        <taxon>Archaea</taxon>
        <taxon>Methanobacteriati</taxon>
        <taxon>Methanobacteriota</taxon>
        <taxon>Stenosarchaea group</taxon>
        <taxon>Halobacteria</taxon>
        <taxon>Halobacteriales</taxon>
        <taxon>Haloferacaceae</taxon>
        <taxon>Halorubrum</taxon>
    </lineage>
</organism>
<evidence type="ECO:0000313" key="2">
    <source>
        <dbReference type="EMBL" id="MFC6752741.1"/>
    </source>
</evidence>
<protein>
    <submittedName>
        <fullName evidence="2">DUF192 domain-containing protein</fullName>
    </submittedName>
</protein>
<evidence type="ECO:0000313" key="3">
    <source>
        <dbReference type="Proteomes" id="UP001596442"/>
    </source>
</evidence>
<gene>
    <name evidence="2" type="ORF">ACFQEU_04575</name>
</gene>
<reference evidence="2 3" key="1">
    <citation type="journal article" date="2019" name="Int. J. Syst. Evol. Microbiol.">
        <title>The Global Catalogue of Microorganisms (GCM) 10K type strain sequencing project: providing services to taxonomists for standard genome sequencing and annotation.</title>
        <authorList>
            <consortium name="The Broad Institute Genomics Platform"/>
            <consortium name="The Broad Institute Genome Sequencing Center for Infectious Disease"/>
            <person name="Wu L."/>
            <person name="Ma J."/>
        </authorList>
    </citation>
    <scope>NUCLEOTIDE SEQUENCE [LARGE SCALE GENOMIC DNA]</scope>
    <source>
        <strain evidence="2 3">CGMCC 1.3239</strain>
    </source>
</reference>
<dbReference type="PANTHER" id="PTHR37953">
    <property type="entry name" value="UPF0127 PROTEIN MJ1496"/>
    <property type="match status" value="1"/>
</dbReference>
<dbReference type="RefSeq" id="WP_379779718.1">
    <property type="nucleotide sequence ID" value="NZ_JBHSWW010000038.1"/>
</dbReference>
<sequence>MSDDGPEPTAEGIGSSTRRGWLRAVGVGSVAAGLATTGCLDQAENGRREVGEQGGRDEQEGRPDGTGSGGDPIHSGYDTREVTVETADSEPRGSVTAAIADTPELRYTGLSDTASLPADRGMLFVYESVADRVFVMREMEFGIDIVYADADGVVTAIHHAPAPEPGEDGESHRYPGRGQYVLEVAYRWTADRDVAVGDVLRFGPREPADAT</sequence>
<dbReference type="InterPro" id="IPR006311">
    <property type="entry name" value="TAT_signal"/>
</dbReference>
<dbReference type="PANTHER" id="PTHR37953:SF1">
    <property type="entry name" value="UPF0127 PROTEIN MJ1496"/>
    <property type="match status" value="1"/>
</dbReference>
<feature type="compositionally biased region" description="Basic and acidic residues" evidence="1">
    <location>
        <begin position="44"/>
        <end position="63"/>
    </location>
</feature>
<dbReference type="EMBL" id="JBHSWW010000038">
    <property type="protein sequence ID" value="MFC6752741.1"/>
    <property type="molecule type" value="Genomic_DNA"/>
</dbReference>
<dbReference type="Proteomes" id="UP001596442">
    <property type="component" value="Unassembled WGS sequence"/>
</dbReference>
<dbReference type="InterPro" id="IPR003795">
    <property type="entry name" value="DUF192"/>
</dbReference>
<dbReference type="InterPro" id="IPR038695">
    <property type="entry name" value="Saro_0823-like_sf"/>
</dbReference>
<name>A0ABD5S9K3_9EURY</name>